<proteinExistence type="predicted"/>
<name>A0AAV0QRG5_9ROSI</name>
<evidence type="ECO:0000313" key="3">
    <source>
        <dbReference type="Proteomes" id="UP001154282"/>
    </source>
</evidence>
<protein>
    <recommendedName>
        <fullName evidence="1">F-box protein At3g26010-like beta-propeller domain-containing protein</fullName>
    </recommendedName>
</protein>
<dbReference type="PANTHER" id="PTHR35546">
    <property type="entry name" value="F-BOX PROTEIN INTERACTION DOMAIN PROTEIN-RELATED"/>
    <property type="match status" value="1"/>
</dbReference>
<dbReference type="InterPro" id="IPR055290">
    <property type="entry name" value="At3g26010-like"/>
</dbReference>
<dbReference type="InterPro" id="IPR036047">
    <property type="entry name" value="F-box-like_dom_sf"/>
</dbReference>
<accession>A0AAV0QRG5</accession>
<evidence type="ECO:0000259" key="1">
    <source>
        <dbReference type="Pfam" id="PF24750"/>
    </source>
</evidence>
<dbReference type="InterPro" id="IPR056592">
    <property type="entry name" value="Beta-prop_At3g26010-like"/>
</dbReference>
<dbReference type="SUPFAM" id="SSF81383">
    <property type="entry name" value="F-box domain"/>
    <property type="match status" value="1"/>
</dbReference>
<keyword evidence="3" id="KW-1185">Reference proteome</keyword>
<dbReference type="Proteomes" id="UP001154282">
    <property type="component" value="Unassembled WGS sequence"/>
</dbReference>
<dbReference type="Pfam" id="PF24750">
    <property type="entry name" value="b-prop_At3g26010-like"/>
    <property type="match status" value="1"/>
</dbReference>
<gene>
    <name evidence="2" type="ORF">LITE_LOCUS44497</name>
</gene>
<dbReference type="EMBL" id="CAMGYJ010000010">
    <property type="protein sequence ID" value="CAI0547759.1"/>
    <property type="molecule type" value="Genomic_DNA"/>
</dbReference>
<reference evidence="2" key="1">
    <citation type="submission" date="2022-08" db="EMBL/GenBank/DDBJ databases">
        <authorList>
            <person name="Gutierrez-Valencia J."/>
        </authorList>
    </citation>
    <scope>NUCLEOTIDE SEQUENCE</scope>
</reference>
<organism evidence="2 3">
    <name type="scientific">Linum tenue</name>
    <dbReference type="NCBI Taxonomy" id="586396"/>
    <lineage>
        <taxon>Eukaryota</taxon>
        <taxon>Viridiplantae</taxon>
        <taxon>Streptophyta</taxon>
        <taxon>Embryophyta</taxon>
        <taxon>Tracheophyta</taxon>
        <taxon>Spermatophyta</taxon>
        <taxon>Magnoliopsida</taxon>
        <taxon>eudicotyledons</taxon>
        <taxon>Gunneridae</taxon>
        <taxon>Pentapetalae</taxon>
        <taxon>rosids</taxon>
        <taxon>fabids</taxon>
        <taxon>Malpighiales</taxon>
        <taxon>Linaceae</taxon>
        <taxon>Linum</taxon>
    </lineage>
</organism>
<dbReference type="PANTHER" id="PTHR35546:SF130">
    <property type="entry name" value="EXPRESSED PROTEIN"/>
    <property type="match status" value="1"/>
</dbReference>
<evidence type="ECO:0000313" key="2">
    <source>
        <dbReference type="EMBL" id="CAI0547759.1"/>
    </source>
</evidence>
<dbReference type="Gene3D" id="1.20.1280.50">
    <property type="match status" value="1"/>
</dbReference>
<sequence length="451" mass="51247">MATDTSCTSDFDLPARLLLGRCRKQPRIGSIATNPPPTTMIGKLGDDLLVEILVRSFPDPKSAFRCKAVCKRWSSLILSPCFNRRMISHHQNVKLHPKELQSAILSLLPPMPSRVGGSLKVLDCYKDLVLCGFWDVNQDNGEHSRSYLICNPFTKQWVALPLAPRKLDGYLSPVTRLVCEPVISNKLDLGDDQSIIYSEYRCRVVCIYQDVEPLCLNLDVFCSESGEWIKDALVLDKYVRIGAKCVSVCSGEFFWMHAKVCRETAANPVKLVAGFNPFRLDIPPACIDTSTFESEDMWAISSSQGALHVISNQTNIDPRRVIVWRLEEDRKSRRKQYEGLVKNPRCCSYEATEESFRPFLHPHKPEIVFFQCGACGSTLWSCDLRREELELYAQVEEVDGSHSYAKVFEPRFSCWPTPIPRYTELRGMYNGSYSFWAQGSSEARSPSLDNW</sequence>
<feature type="domain" description="F-box protein At3g26010-like beta-propeller" evidence="1">
    <location>
        <begin position="83"/>
        <end position="400"/>
    </location>
</feature>
<dbReference type="AlphaFoldDB" id="A0AAV0QRG5"/>
<comment type="caution">
    <text evidence="2">The sequence shown here is derived from an EMBL/GenBank/DDBJ whole genome shotgun (WGS) entry which is preliminary data.</text>
</comment>